<sequence length="157" mass="17404">MRGVVVGHDAWGIVGNNKEGSALDSPFVSRIGSLGGLNLPLFAQAYMLSVVLTAVGSTSLNRQSWQHMEKSRVAAFLLVLCKVIWTMIYGHGSLVRIWLIVNNIIYIYGCMGFLLGHFFLVCPSTLHRLHFGLFPSSFQSISLRILDDRGRPGRRNA</sequence>
<keyword evidence="1" id="KW-0472">Membrane</keyword>
<feature type="transmembrane region" description="Helical" evidence="1">
    <location>
        <begin position="41"/>
        <end position="61"/>
    </location>
</feature>
<accession>A0A835CHE8</accession>
<keyword evidence="3" id="KW-1185">Reference proteome</keyword>
<gene>
    <name evidence="2" type="ORF">G2W53_004637</name>
</gene>
<reference evidence="2" key="1">
    <citation type="submission" date="2020-09" db="EMBL/GenBank/DDBJ databases">
        <title>Genome-Enabled Discovery of Anthraquinone Biosynthesis in Senna tora.</title>
        <authorList>
            <person name="Kang S.-H."/>
            <person name="Pandey R.P."/>
            <person name="Lee C.-M."/>
            <person name="Sim J.-S."/>
            <person name="Jeong J.-T."/>
            <person name="Choi B.-S."/>
            <person name="Jung M."/>
            <person name="Ginzburg D."/>
            <person name="Zhao K."/>
            <person name="Won S.Y."/>
            <person name="Oh T.-J."/>
            <person name="Yu Y."/>
            <person name="Kim N.-H."/>
            <person name="Lee O.R."/>
            <person name="Lee T.-H."/>
            <person name="Bashyal P."/>
            <person name="Kim T.-S."/>
            <person name="Lee W.-H."/>
            <person name="Kawkins C."/>
            <person name="Kim C.-K."/>
            <person name="Kim J.S."/>
            <person name="Ahn B.O."/>
            <person name="Rhee S.Y."/>
            <person name="Sohng J.K."/>
        </authorList>
    </citation>
    <scope>NUCLEOTIDE SEQUENCE</scope>
    <source>
        <tissue evidence="2">Leaf</tissue>
    </source>
</reference>
<keyword evidence="1" id="KW-0812">Transmembrane</keyword>
<feature type="transmembrane region" description="Helical" evidence="1">
    <location>
        <begin position="73"/>
        <end position="91"/>
    </location>
</feature>
<dbReference type="AlphaFoldDB" id="A0A835CHE8"/>
<proteinExistence type="predicted"/>
<dbReference type="EMBL" id="JAAIUW010000002">
    <property type="protein sequence ID" value="KAF7842339.1"/>
    <property type="molecule type" value="Genomic_DNA"/>
</dbReference>
<protein>
    <submittedName>
        <fullName evidence="2">Uncharacterized protein</fullName>
    </submittedName>
</protein>
<name>A0A835CHE8_9FABA</name>
<comment type="caution">
    <text evidence="2">The sequence shown here is derived from an EMBL/GenBank/DDBJ whole genome shotgun (WGS) entry which is preliminary data.</text>
</comment>
<feature type="transmembrane region" description="Helical" evidence="1">
    <location>
        <begin position="97"/>
        <end position="121"/>
    </location>
</feature>
<evidence type="ECO:0000313" key="2">
    <source>
        <dbReference type="EMBL" id="KAF7842339.1"/>
    </source>
</evidence>
<dbReference type="Proteomes" id="UP000634136">
    <property type="component" value="Unassembled WGS sequence"/>
</dbReference>
<evidence type="ECO:0000256" key="1">
    <source>
        <dbReference type="SAM" id="Phobius"/>
    </source>
</evidence>
<organism evidence="2 3">
    <name type="scientific">Senna tora</name>
    <dbReference type="NCBI Taxonomy" id="362788"/>
    <lineage>
        <taxon>Eukaryota</taxon>
        <taxon>Viridiplantae</taxon>
        <taxon>Streptophyta</taxon>
        <taxon>Embryophyta</taxon>
        <taxon>Tracheophyta</taxon>
        <taxon>Spermatophyta</taxon>
        <taxon>Magnoliopsida</taxon>
        <taxon>eudicotyledons</taxon>
        <taxon>Gunneridae</taxon>
        <taxon>Pentapetalae</taxon>
        <taxon>rosids</taxon>
        <taxon>fabids</taxon>
        <taxon>Fabales</taxon>
        <taxon>Fabaceae</taxon>
        <taxon>Caesalpinioideae</taxon>
        <taxon>Cassia clade</taxon>
        <taxon>Senna</taxon>
    </lineage>
</organism>
<keyword evidence="1" id="KW-1133">Transmembrane helix</keyword>
<evidence type="ECO:0000313" key="3">
    <source>
        <dbReference type="Proteomes" id="UP000634136"/>
    </source>
</evidence>